<gene>
    <name evidence="2" type="ORF">P4O66_002455</name>
</gene>
<dbReference type="EMBL" id="JAROKS010000022">
    <property type="protein sequence ID" value="KAK1788634.1"/>
    <property type="molecule type" value="Genomic_DNA"/>
</dbReference>
<feature type="region of interest" description="Disordered" evidence="1">
    <location>
        <begin position="1"/>
        <end position="48"/>
    </location>
</feature>
<evidence type="ECO:0000256" key="1">
    <source>
        <dbReference type="SAM" id="MobiDB-lite"/>
    </source>
</evidence>
<comment type="caution">
    <text evidence="2">The sequence shown here is derived from an EMBL/GenBank/DDBJ whole genome shotgun (WGS) entry which is preliminary data.</text>
</comment>
<proteinExistence type="predicted"/>
<sequence>MHAVREEVRRRNSQGVTMETAGPAATLLSPPDVLFPPRRPHHQPPPWFITPARAHETPSFRPISLQLRDSWAAGPGDSPWLSVPGASLPTPAFLSPVWLDVEQTARQSWLSTSNSVHFGPARVPSLSLPPPPRHHSAGLSLSPTSSTAQQPNAKTCGGRGVS</sequence>
<protein>
    <submittedName>
        <fullName evidence="2">Uncharacterized protein</fullName>
    </submittedName>
</protein>
<dbReference type="Proteomes" id="UP001239994">
    <property type="component" value="Unassembled WGS sequence"/>
</dbReference>
<feature type="compositionally biased region" description="Basic and acidic residues" evidence="1">
    <location>
        <begin position="1"/>
        <end position="10"/>
    </location>
</feature>
<feature type="compositionally biased region" description="Polar residues" evidence="1">
    <location>
        <begin position="139"/>
        <end position="153"/>
    </location>
</feature>
<organism evidence="2 3">
    <name type="scientific">Electrophorus voltai</name>
    <dbReference type="NCBI Taxonomy" id="2609070"/>
    <lineage>
        <taxon>Eukaryota</taxon>
        <taxon>Metazoa</taxon>
        <taxon>Chordata</taxon>
        <taxon>Craniata</taxon>
        <taxon>Vertebrata</taxon>
        <taxon>Euteleostomi</taxon>
        <taxon>Actinopterygii</taxon>
        <taxon>Neopterygii</taxon>
        <taxon>Teleostei</taxon>
        <taxon>Ostariophysi</taxon>
        <taxon>Gymnotiformes</taxon>
        <taxon>Gymnotoidei</taxon>
        <taxon>Gymnotidae</taxon>
        <taxon>Electrophorus</taxon>
    </lineage>
</organism>
<dbReference type="AlphaFoldDB" id="A0AAD8YZE2"/>
<feature type="region of interest" description="Disordered" evidence="1">
    <location>
        <begin position="121"/>
        <end position="162"/>
    </location>
</feature>
<reference evidence="2" key="1">
    <citation type="submission" date="2023-03" db="EMBL/GenBank/DDBJ databases">
        <title>Electrophorus voltai genome.</title>
        <authorList>
            <person name="Bian C."/>
        </authorList>
    </citation>
    <scope>NUCLEOTIDE SEQUENCE</scope>
    <source>
        <strain evidence="2">CB-2022</strain>
        <tissue evidence="2">Muscle</tissue>
    </source>
</reference>
<keyword evidence="3" id="KW-1185">Reference proteome</keyword>
<evidence type="ECO:0000313" key="2">
    <source>
        <dbReference type="EMBL" id="KAK1788634.1"/>
    </source>
</evidence>
<name>A0AAD8YZE2_9TELE</name>
<evidence type="ECO:0000313" key="3">
    <source>
        <dbReference type="Proteomes" id="UP001239994"/>
    </source>
</evidence>
<accession>A0AAD8YZE2</accession>